<dbReference type="Proteomes" id="UP000218775">
    <property type="component" value="Unassembled WGS sequence"/>
</dbReference>
<dbReference type="SUPFAM" id="SSF55920">
    <property type="entry name" value="Creatinase/aminopeptidase"/>
    <property type="match status" value="1"/>
</dbReference>
<reference evidence="10" key="1">
    <citation type="submission" date="2017-08" db="EMBL/GenBank/DDBJ databases">
        <title>A dynamic microbial community with high functional redundancy inhabits the cold, oxic subseafloor aquifer.</title>
        <authorList>
            <person name="Tully B.J."/>
            <person name="Wheat C.G."/>
            <person name="Glazer B.T."/>
            <person name="Huber J.A."/>
        </authorList>
    </citation>
    <scope>NUCLEOTIDE SEQUENCE [LARGE SCALE GENOMIC DNA]</scope>
</reference>
<dbReference type="InterPro" id="IPR001714">
    <property type="entry name" value="Pept_M24_MAP"/>
</dbReference>
<dbReference type="EMBL" id="NVUK01000010">
    <property type="protein sequence ID" value="PCI77997.1"/>
    <property type="molecule type" value="Genomic_DNA"/>
</dbReference>
<keyword evidence="3 6" id="KW-0645">Protease</keyword>
<dbReference type="PANTHER" id="PTHR43330">
    <property type="entry name" value="METHIONINE AMINOPEPTIDASE"/>
    <property type="match status" value="1"/>
</dbReference>
<dbReference type="Gene3D" id="3.90.230.10">
    <property type="entry name" value="Creatinase/methionine aminopeptidase superfamily"/>
    <property type="match status" value="1"/>
</dbReference>
<dbReference type="NCBIfam" id="NF008970">
    <property type="entry name" value="PRK12318.1"/>
    <property type="match status" value="1"/>
</dbReference>
<feature type="binding site" evidence="6">
    <location>
        <position position="147"/>
    </location>
    <ligand>
        <name>a divalent metal cation</name>
        <dbReference type="ChEBI" id="CHEBI:60240"/>
        <label>1</label>
    </ligand>
</feature>
<comment type="subunit">
    <text evidence="6">Monomer.</text>
</comment>
<comment type="caution">
    <text evidence="9">The sequence shown here is derived from an EMBL/GenBank/DDBJ whole genome shotgun (WGS) entry which is preliminary data.</text>
</comment>
<comment type="catalytic activity">
    <reaction evidence="6 7">
        <text>Release of N-terminal amino acids, preferentially methionine, from peptides and arylamides.</text>
        <dbReference type="EC" id="3.4.11.18"/>
    </reaction>
</comment>
<dbReference type="Pfam" id="PF00557">
    <property type="entry name" value="Peptidase_M24"/>
    <property type="match status" value="1"/>
</dbReference>
<evidence type="ECO:0000256" key="1">
    <source>
        <dbReference type="ARBA" id="ARBA00002521"/>
    </source>
</evidence>
<dbReference type="GO" id="GO:0004239">
    <property type="term" value="F:initiator methionyl aminopeptidase activity"/>
    <property type="evidence" value="ECO:0007669"/>
    <property type="project" value="UniProtKB-UniRule"/>
</dbReference>
<evidence type="ECO:0000313" key="9">
    <source>
        <dbReference type="EMBL" id="PCI77997.1"/>
    </source>
</evidence>
<dbReference type="AlphaFoldDB" id="A0A2A4X7H8"/>
<dbReference type="InterPro" id="IPR004027">
    <property type="entry name" value="SEC_C_motif"/>
</dbReference>
<dbReference type="Gene3D" id="3.10.450.50">
    <property type="match status" value="1"/>
</dbReference>
<protein>
    <recommendedName>
        <fullName evidence="6 7">Methionine aminopeptidase</fullName>
        <shortName evidence="6">MAP</shortName>
        <shortName evidence="6">MetAP</shortName>
        <ecNumber evidence="6 7">3.4.11.18</ecNumber>
    </recommendedName>
    <alternativeName>
        <fullName evidence="6">Peptidase M</fullName>
    </alternativeName>
</protein>
<comment type="function">
    <text evidence="1 6">Removes the N-terminal methionine from nascent proteins. The N-terminal methionine is often cleaved when the second residue in the primary sequence is small and uncharged (Met-Ala-, Cys, Gly, Pro, Ser, Thr, or Val). Requires deformylation of the N(alpha)-formylated initiator methionine before it can be hydrolyzed.</text>
</comment>
<dbReference type="InterPro" id="IPR036005">
    <property type="entry name" value="Creatinase/aminopeptidase-like"/>
</dbReference>
<dbReference type="PROSITE" id="PS00680">
    <property type="entry name" value="MAP_1"/>
    <property type="match status" value="1"/>
</dbReference>
<comment type="cofactor">
    <cofactor evidence="6">
        <name>Co(2+)</name>
        <dbReference type="ChEBI" id="CHEBI:48828"/>
    </cofactor>
    <cofactor evidence="6">
        <name>Zn(2+)</name>
        <dbReference type="ChEBI" id="CHEBI:29105"/>
    </cofactor>
    <cofactor evidence="6">
        <name>Mn(2+)</name>
        <dbReference type="ChEBI" id="CHEBI:29035"/>
    </cofactor>
    <cofactor evidence="6">
        <name>Fe(2+)</name>
        <dbReference type="ChEBI" id="CHEBI:29033"/>
    </cofactor>
    <text evidence="6">Binds 2 divalent metal cations per subunit. Has a high-affinity and a low affinity metal-binding site. The true nature of the physiological cofactor is under debate. The enzyme is active with cobalt, zinc, manganese or divalent iron ions. Most likely, methionine aminopeptidases function as mononuclear Fe(2+)-metalloproteases under physiological conditions, and the catalytically relevant metal-binding site has been assigned to the histidine-containing high-affinity site.</text>
</comment>
<evidence type="ECO:0000256" key="7">
    <source>
        <dbReference type="RuleBase" id="RU003653"/>
    </source>
</evidence>
<accession>A0A2A4X7H8</accession>
<dbReference type="SUPFAM" id="SSF103642">
    <property type="entry name" value="Sec-C motif"/>
    <property type="match status" value="1"/>
</dbReference>
<evidence type="ECO:0000256" key="6">
    <source>
        <dbReference type="HAMAP-Rule" id="MF_01974"/>
    </source>
</evidence>
<evidence type="ECO:0000256" key="2">
    <source>
        <dbReference type="ARBA" id="ARBA00022438"/>
    </source>
</evidence>
<dbReference type="GO" id="GO:0046872">
    <property type="term" value="F:metal ion binding"/>
    <property type="evidence" value="ECO:0007669"/>
    <property type="project" value="UniProtKB-UniRule"/>
</dbReference>
<organism evidence="9 10">
    <name type="scientific">Aerophobetes bacterium</name>
    <dbReference type="NCBI Taxonomy" id="2030807"/>
    <lineage>
        <taxon>Bacteria</taxon>
        <taxon>Candidatus Aerophobota</taxon>
    </lineage>
</organism>
<dbReference type="PRINTS" id="PR00599">
    <property type="entry name" value="MAPEPTIDASE"/>
</dbReference>
<feature type="binding site" evidence="6">
    <location>
        <position position="274"/>
    </location>
    <ligand>
        <name>a divalent metal cation</name>
        <dbReference type="ChEBI" id="CHEBI:60240"/>
        <label>2</label>
        <note>catalytic</note>
    </ligand>
</feature>
<dbReference type="InterPro" id="IPR000994">
    <property type="entry name" value="Pept_M24"/>
</dbReference>
<feature type="domain" description="Peptidase M24" evidence="8">
    <location>
        <begin position="52"/>
        <end position="281"/>
    </location>
</feature>
<keyword evidence="4 6" id="KW-0479">Metal-binding</keyword>
<feature type="binding site" evidence="6">
    <location>
        <position position="210"/>
    </location>
    <ligand>
        <name>a divalent metal cation</name>
        <dbReference type="ChEBI" id="CHEBI:60240"/>
        <label>2</label>
        <note>catalytic</note>
    </ligand>
</feature>
<dbReference type="InterPro" id="IPR002467">
    <property type="entry name" value="Pept_M24A_MAP1"/>
</dbReference>
<feature type="binding site" evidence="6">
    <location>
        <position position="274"/>
    </location>
    <ligand>
        <name>a divalent metal cation</name>
        <dbReference type="ChEBI" id="CHEBI:60240"/>
        <label>1</label>
    </ligand>
</feature>
<evidence type="ECO:0000256" key="4">
    <source>
        <dbReference type="ARBA" id="ARBA00022723"/>
    </source>
</evidence>
<proteinExistence type="inferred from homology"/>
<name>A0A2A4X7H8_UNCAE</name>
<feature type="binding site" evidence="6">
    <location>
        <position position="147"/>
    </location>
    <ligand>
        <name>a divalent metal cation</name>
        <dbReference type="ChEBI" id="CHEBI:60240"/>
        <label>2</label>
        <note>catalytic</note>
    </ligand>
</feature>
<dbReference type="Pfam" id="PF02810">
    <property type="entry name" value="SEC-C"/>
    <property type="match status" value="1"/>
</dbReference>
<dbReference type="EC" id="3.4.11.18" evidence="6 7"/>
<dbReference type="GO" id="GO:0005829">
    <property type="term" value="C:cytosol"/>
    <property type="evidence" value="ECO:0007669"/>
    <property type="project" value="TreeGrafter"/>
</dbReference>
<evidence type="ECO:0000259" key="8">
    <source>
        <dbReference type="Pfam" id="PF00557"/>
    </source>
</evidence>
<dbReference type="PANTHER" id="PTHR43330:SF27">
    <property type="entry name" value="METHIONINE AMINOPEPTIDASE"/>
    <property type="match status" value="1"/>
</dbReference>
<dbReference type="CDD" id="cd01086">
    <property type="entry name" value="MetAP1"/>
    <property type="match status" value="1"/>
</dbReference>
<feature type="binding site" evidence="6">
    <location>
        <position position="242"/>
    </location>
    <ligand>
        <name>a divalent metal cation</name>
        <dbReference type="ChEBI" id="CHEBI:60240"/>
        <label>2</label>
        <note>catalytic</note>
    </ligand>
</feature>
<dbReference type="GO" id="GO:0070006">
    <property type="term" value="F:metalloaminopeptidase activity"/>
    <property type="evidence" value="ECO:0007669"/>
    <property type="project" value="UniProtKB-UniRule"/>
</dbReference>
<feature type="binding site" evidence="6">
    <location>
        <position position="217"/>
    </location>
    <ligand>
        <name>substrate</name>
    </ligand>
</feature>
<keyword evidence="2 6" id="KW-0031">Aminopeptidase</keyword>
<dbReference type="NCBIfam" id="TIGR00500">
    <property type="entry name" value="met_pdase_I"/>
    <property type="match status" value="1"/>
</dbReference>
<comment type="similarity">
    <text evidence="6">Belongs to the peptidase M24A family. Methionine aminopeptidase type 1 subfamily.</text>
</comment>
<feature type="binding site" evidence="6">
    <location>
        <position position="136"/>
    </location>
    <ligand>
        <name>a divalent metal cation</name>
        <dbReference type="ChEBI" id="CHEBI:60240"/>
        <label>1</label>
    </ligand>
</feature>
<feature type="binding site" evidence="6">
    <location>
        <position position="119"/>
    </location>
    <ligand>
        <name>substrate</name>
    </ligand>
</feature>
<dbReference type="HAMAP" id="MF_01974">
    <property type="entry name" value="MetAP_1"/>
    <property type="match status" value="1"/>
</dbReference>
<sequence>MSRNDLCPCGSGKKWKKCHYPNNPIVTLNQDLRQKYKKQFQVHLKTDEEIDKIRKACQLAASILDQLVQYAKVGVKLIELDTLSAQLHKKAGATPAPLGYGYPPFPRTICTSLNEVICHGIPDETVLKQGDILNIDVTSILDGYYGDCSKMVCIGAISEEKQLVVDVAKKALDASIAILKPGIPVSDIGKTIEDIAKAYPVSVVNEFVGHGVGCDFHENPQIPHHYNSVNIPLAPGMIFTIEPMINGGAKRSVVDKEDKWTARTIDGKASAQWEHTVLITETGYEILTVNG</sequence>
<evidence type="ECO:0000313" key="10">
    <source>
        <dbReference type="Proteomes" id="UP000218775"/>
    </source>
</evidence>
<evidence type="ECO:0000256" key="5">
    <source>
        <dbReference type="ARBA" id="ARBA00022801"/>
    </source>
</evidence>
<dbReference type="GO" id="GO:0006508">
    <property type="term" value="P:proteolysis"/>
    <property type="evidence" value="ECO:0007669"/>
    <property type="project" value="UniProtKB-KW"/>
</dbReference>
<evidence type="ECO:0000256" key="3">
    <source>
        <dbReference type="ARBA" id="ARBA00022670"/>
    </source>
</evidence>
<keyword evidence="5 6" id="KW-0378">Hydrolase</keyword>
<gene>
    <name evidence="6 9" type="primary">map</name>
    <name evidence="9" type="ORF">COB21_02130</name>
</gene>